<dbReference type="InterPro" id="IPR011990">
    <property type="entry name" value="TPR-like_helical_dom_sf"/>
</dbReference>
<accession>M2QLE6</accession>
<feature type="repeat" description="TPR" evidence="8">
    <location>
        <begin position="562"/>
        <end position="595"/>
    </location>
</feature>
<dbReference type="PROSITE" id="PS50293">
    <property type="entry name" value="TPR_REGION"/>
    <property type="match status" value="1"/>
</dbReference>
<keyword evidence="6 8" id="KW-0802">TPR repeat</keyword>
<evidence type="ECO:0000256" key="2">
    <source>
        <dbReference type="ARBA" id="ARBA00004496"/>
    </source>
</evidence>
<dbReference type="HOGENOM" id="CLU_013516_2_0_1"/>
<keyword evidence="7" id="KW-0576">Peroxisome</keyword>
<feature type="repeat" description="TPR" evidence="8">
    <location>
        <begin position="459"/>
        <end position="492"/>
    </location>
</feature>
<name>M2QLE6_CERS8</name>
<dbReference type="STRING" id="914234.M2QLE6"/>
<evidence type="ECO:0000256" key="4">
    <source>
        <dbReference type="ARBA" id="ARBA00022490"/>
    </source>
</evidence>
<comment type="subcellular location">
    <subcellularLocation>
        <location evidence="2">Cytoplasm</location>
    </subcellularLocation>
    <subcellularLocation>
        <location evidence="1">Peroxisome</location>
    </subcellularLocation>
</comment>
<dbReference type="GO" id="GO:0005052">
    <property type="term" value="F:peroxisome matrix targeting signal-1 binding"/>
    <property type="evidence" value="ECO:0007669"/>
    <property type="project" value="TreeGrafter"/>
</dbReference>
<dbReference type="Proteomes" id="UP000016930">
    <property type="component" value="Unassembled WGS sequence"/>
</dbReference>
<evidence type="ECO:0000256" key="7">
    <source>
        <dbReference type="ARBA" id="ARBA00023140"/>
    </source>
</evidence>
<sequence length="717" mass="78723">MSLPLLVNGADCGPINPLQGLSKQFDRDRGVQQDHFGAGRAGSSRETFRTQYTSASGANQEAAQFFAASSSSQGIAAPSPFDISALQASLPAAHAHNSVQSPPLQAPLAAWAADFLQHSSAQSPVSSASPAVQNVQTHTPQEANVQLQARSRPSNPVAIQWGPTPTTFGMSQFAPMAAPALSNSMTTQQVIPQVHSSQWEEAFQSHEASLKSVPIAGPSQIQQPASQSQGSAEAHAPDEMARIAGVLIDTLRDEQNPKFKNSRFLDLMRQVRDREAVVEGNDIIPASQSSASVDVKGKGRAIEPNVMPNVALSSSRNFAGDVQTTFARTDAVGMGQHEDELDEYLRQDNEAYIALQQLQQRHSEIGRRYTDVTMDSSSSAAIDLTSAQGAQQAEWDRLQNDWDSFEATATGIRPAAYYRFQTNNPYLSGHLRRTTDVNMTRHDSVLEMEAAVQRDINNAVKWCTLGVKQQENEREQKAVHALRRAVELDPTYARAWLALAISYTNEGHRSDAYQAVGEWVSHNANYSTIVARFRDATGSLPLDSLMPCLISIAQNDIEAIDADVQVALAVLLNTEEDYAKARDCFMTALAVRPDDWQLYNRVGATLANSGQPEPALQYYHRALELNPTYIRARFNLGISCINLRKYDEAAQHILDALVLQDSDSVREPDGIEDKRGVTSSALWDSLKTCCLHMQRIDLATLCDRQDLDGFRLNFQMQ</sequence>
<evidence type="ECO:0000256" key="6">
    <source>
        <dbReference type="ARBA" id="ARBA00022803"/>
    </source>
</evidence>
<dbReference type="PANTHER" id="PTHR10130:SF0">
    <property type="entry name" value="GH08708P"/>
    <property type="match status" value="1"/>
</dbReference>
<dbReference type="SMART" id="SM00028">
    <property type="entry name" value="TPR"/>
    <property type="match status" value="5"/>
</dbReference>
<dbReference type="Pfam" id="PF00515">
    <property type="entry name" value="TPR_1"/>
    <property type="match status" value="1"/>
</dbReference>
<evidence type="ECO:0000256" key="3">
    <source>
        <dbReference type="ARBA" id="ARBA00005348"/>
    </source>
</evidence>
<dbReference type="PROSITE" id="PS50005">
    <property type="entry name" value="TPR"/>
    <property type="match status" value="3"/>
</dbReference>
<organism evidence="9 10">
    <name type="scientific">Ceriporiopsis subvermispora (strain B)</name>
    <name type="common">White-rot fungus</name>
    <name type="synonym">Gelatoporia subvermispora</name>
    <dbReference type="NCBI Taxonomy" id="914234"/>
    <lineage>
        <taxon>Eukaryota</taxon>
        <taxon>Fungi</taxon>
        <taxon>Dikarya</taxon>
        <taxon>Basidiomycota</taxon>
        <taxon>Agaricomycotina</taxon>
        <taxon>Agaricomycetes</taxon>
        <taxon>Polyporales</taxon>
        <taxon>Gelatoporiaceae</taxon>
        <taxon>Gelatoporia</taxon>
    </lineage>
</organism>
<dbReference type="InterPro" id="IPR024111">
    <property type="entry name" value="PEX5/PEX5L"/>
</dbReference>
<dbReference type="SUPFAM" id="SSF48452">
    <property type="entry name" value="TPR-like"/>
    <property type="match status" value="1"/>
</dbReference>
<evidence type="ECO:0000313" key="9">
    <source>
        <dbReference type="EMBL" id="EMD37853.1"/>
    </source>
</evidence>
<evidence type="ECO:0000256" key="8">
    <source>
        <dbReference type="PROSITE-ProRule" id="PRU00339"/>
    </source>
</evidence>
<dbReference type="AlphaFoldDB" id="M2QLE6"/>
<dbReference type="EMBL" id="KB445796">
    <property type="protein sequence ID" value="EMD37853.1"/>
    <property type="molecule type" value="Genomic_DNA"/>
</dbReference>
<evidence type="ECO:0000256" key="1">
    <source>
        <dbReference type="ARBA" id="ARBA00004275"/>
    </source>
</evidence>
<comment type="similarity">
    <text evidence="3">Belongs to the peroxisomal targeting signal receptor family.</text>
</comment>
<dbReference type="InterPro" id="IPR019734">
    <property type="entry name" value="TPR_rpt"/>
</dbReference>
<evidence type="ECO:0000313" key="10">
    <source>
        <dbReference type="Proteomes" id="UP000016930"/>
    </source>
</evidence>
<proteinExistence type="inferred from homology"/>
<gene>
    <name evidence="9" type="ORF">CERSUDRAFT_114497</name>
</gene>
<dbReference type="GO" id="GO:0016560">
    <property type="term" value="P:protein import into peroxisome matrix, docking"/>
    <property type="evidence" value="ECO:0007669"/>
    <property type="project" value="TreeGrafter"/>
</dbReference>
<dbReference type="PANTHER" id="PTHR10130">
    <property type="entry name" value="PEROXISOMAL TARGETING SIGNAL 1 RECEPTOR PEX5"/>
    <property type="match status" value="1"/>
</dbReference>
<keyword evidence="4" id="KW-0963">Cytoplasm</keyword>
<reference evidence="9 10" key="1">
    <citation type="journal article" date="2012" name="Proc. Natl. Acad. Sci. U.S.A.">
        <title>Comparative genomics of Ceriporiopsis subvermispora and Phanerochaete chrysosporium provide insight into selective ligninolysis.</title>
        <authorList>
            <person name="Fernandez-Fueyo E."/>
            <person name="Ruiz-Duenas F.J."/>
            <person name="Ferreira P."/>
            <person name="Floudas D."/>
            <person name="Hibbett D.S."/>
            <person name="Canessa P."/>
            <person name="Larrondo L.F."/>
            <person name="James T.Y."/>
            <person name="Seelenfreund D."/>
            <person name="Lobos S."/>
            <person name="Polanco R."/>
            <person name="Tello M."/>
            <person name="Honda Y."/>
            <person name="Watanabe T."/>
            <person name="Watanabe T."/>
            <person name="Ryu J.S."/>
            <person name="Kubicek C.P."/>
            <person name="Schmoll M."/>
            <person name="Gaskell J."/>
            <person name="Hammel K.E."/>
            <person name="St John F.J."/>
            <person name="Vanden Wymelenberg A."/>
            <person name="Sabat G."/>
            <person name="Splinter BonDurant S."/>
            <person name="Syed K."/>
            <person name="Yadav J.S."/>
            <person name="Doddapaneni H."/>
            <person name="Subramanian V."/>
            <person name="Lavin J.L."/>
            <person name="Oguiza J.A."/>
            <person name="Perez G."/>
            <person name="Pisabarro A.G."/>
            <person name="Ramirez L."/>
            <person name="Santoyo F."/>
            <person name="Master E."/>
            <person name="Coutinho P.M."/>
            <person name="Henrissat B."/>
            <person name="Lombard V."/>
            <person name="Magnuson J.K."/>
            <person name="Kuees U."/>
            <person name="Hori C."/>
            <person name="Igarashi K."/>
            <person name="Samejima M."/>
            <person name="Held B.W."/>
            <person name="Barry K.W."/>
            <person name="LaButti K.M."/>
            <person name="Lapidus A."/>
            <person name="Lindquist E.A."/>
            <person name="Lucas S.M."/>
            <person name="Riley R."/>
            <person name="Salamov A.A."/>
            <person name="Hoffmeister D."/>
            <person name="Schwenk D."/>
            <person name="Hadar Y."/>
            <person name="Yarden O."/>
            <person name="de Vries R.P."/>
            <person name="Wiebenga A."/>
            <person name="Stenlid J."/>
            <person name="Eastwood D."/>
            <person name="Grigoriev I.V."/>
            <person name="Berka R.M."/>
            <person name="Blanchette R.A."/>
            <person name="Kersten P."/>
            <person name="Martinez A.T."/>
            <person name="Vicuna R."/>
            <person name="Cullen D."/>
        </authorList>
    </citation>
    <scope>NUCLEOTIDE SEQUENCE [LARGE SCALE GENOMIC DNA]</scope>
    <source>
        <strain evidence="9 10">B</strain>
    </source>
</reference>
<evidence type="ECO:0000256" key="5">
    <source>
        <dbReference type="ARBA" id="ARBA00022737"/>
    </source>
</evidence>
<dbReference type="Gene3D" id="1.25.40.10">
    <property type="entry name" value="Tetratricopeptide repeat domain"/>
    <property type="match status" value="1"/>
</dbReference>
<keyword evidence="10" id="KW-1185">Reference proteome</keyword>
<dbReference type="OrthoDB" id="10006023at2759"/>
<feature type="repeat" description="TPR" evidence="8">
    <location>
        <begin position="596"/>
        <end position="629"/>
    </location>
</feature>
<dbReference type="Pfam" id="PF13181">
    <property type="entry name" value="TPR_8"/>
    <property type="match status" value="1"/>
</dbReference>
<dbReference type="GO" id="GO:0005829">
    <property type="term" value="C:cytosol"/>
    <property type="evidence" value="ECO:0007669"/>
    <property type="project" value="TreeGrafter"/>
</dbReference>
<keyword evidence="5" id="KW-0677">Repeat</keyword>
<protein>
    <submittedName>
        <fullName evidence="9">Uncharacterized protein</fullName>
    </submittedName>
</protein>
<dbReference type="GO" id="GO:0005778">
    <property type="term" value="C:peroxisomal membrane"/>
    <property type="evidence" value="ECO:0007669"/>
    <property type="project" value="TreeGrafter"/>
</dbReference>